<evidence type="ECO:0000313" key="2">
    <source>
        <dbReference type="EMBL" id="KAK7112404.1"/>
    </source>
</evidence>
<keyword evidence="3" id="KW-1185">Reference proteome</keyword>
<dbReference type="Proteomes" id="UP001374579">
    <property type="component" value="Unassembled WGS sequence"/>
</dbReference>
<comment type="caution">
    <text evidence="2">The sequence shown here is derived from an EMBL/GenBank/DDBJ whole genome shotgun (WGS) entry which is preliminary data.</text>
</comment>
<proteinExistence type="predicted"/>
<sequence>MNTRGSEVARFERENNLALADREDTEENGEINTCATNPKVTALERTKELLEEGKLLELTGTELREFVLQQKNKERQRECEQEERQREQEERRLEREERARLEEIRIQVELARATTEHAGENSNRNNNRNDELRSRDNYQAKLPFLEDKDDIESFILQFERHAMRKQHGL</sequence>
<feature type="region of interest" description="Disordered" evidence="1">
    <location>
        <begin position="71"/>
        <end position="97"/>
    </location>
</feature>
<gene>
    <name evidence="2" type="ORF">V1264_011869</name>
</gene>
<dbReference type="EMBL" id="JBAMIC010000002">
    <property type="protein sequence ID" value="KAK7112404.1"/>
    <property type="molecule type" value="Genomic_DNA"/>
</dbReference>
<reference evidence="2 3" key="1">
    <citation type="submission" date="2024-02" db="EMBL/GenBank/DDBJ databases">
        <title>Chromosome-scale genome assembly of the rough periwinkle Littorina saxatilis.</title>
        <authorList>
            <person name="De Jode A."/>
            <person name="Faria R."/>
            <person name="Formenti G."/>
            <person name="Sims Y."/>
            <person name="Smith T.P."/>
            <person name="Tracey A."/>
            <person name="Wood J.M.D."/>
            <person name="Zagrodzka Z.B."/>
            <person name="Johannesson K."/>
            <person name="Butlin R.K."/>
            <person name="Leder E.H."/>
        </authorList>
    </citation>
    <scope>NUCLEOTIDE SEQUENCE [LARGE SCALE GENOMIC DNA]</scope>
    <source>
        <strain evidence="2">Snail1</strain>
        <tissue evidence="2">Muscle</tissue>
    </source>
</reference>
<feature type="region of interest" description="Disordered" evidence="1">
    <location>
        <begin position="112"/>
        <end position="134"/>
    </location>
</feature>
<name>A0AAN9BWJ8_9CAEN</name>
<dbReference type="AlphaFoldDB" id="A0AAN9BWJ8"/>
<evidence type="ECO:0000313" key="3">
    <source>
        <dbReference type="Proteomes" id="UP001374579"/>
    </source>
</evidence>
<evidence type="ECO:0000256" key="1">
    <source>
        <dbReference type="SAM" id="MobiDB-lite"/>
    </source>
</evidence>
<accession>A0AAN9BWJ8</accession>
<protein>
    <submittedName>
        <fullName evidence="2">Uncharacterized protein</fullName>
    </submittedName>
</protein>
<feature type="region of interest" description="Disordered" evidence="1">
    <location>
        <begin position="1"/>
        <end position="36"/>
    </location>
</feature>
<organism evidence="2 3">
    <name type="scientific">Littorina saxatilis</name>
    <dbReference type="NCBI Taxonomy" id="31220"/>
    <lineage>
        <taxon>Eukaryota</taxon>
        <taxon>Metazoa</taxon>
        <taxon>Spiralia</taxon>
        <taxon>Lophotrochozoa</taxon>
        <taxon>Mollusca</taxon>
        <taxon>Gastropoda</taxon>
        <taxon>Caenogastropoda</taxon>
        <taxon>Littorinimorpha</taxon>
        <taxon>Littorinoidea</taxon>
        <taxon>Littorinidae</taxon>
        <taxon>Littorina</taxon>
    </lineage>
</organism>